<gene>
    <name evidence="6" type="ORF">COCSUDRAFT_58250</name>
</gene>
<evidence type="ECO:0000256" key="2">
    <source>
        <dbReference type="ARBA" id="ARBA00007267"/>
    </source>
</evidence>
<feature type="region of interest" description="Disordered" evidence="4">
    <location>
        <begin position="400"/>
        <end position="431"/>
    </location>
</feature>
<comment type="subcellular location">
    <subcellularLocation>
        <location evidence="1">Nucleus</location>
    </subcellularLocation>
</comment>
<evidence type="ECO:0000259" key="5">
    <source>
        <dbReference type="PROSITE" id="PS51634"/>
    </source>
</evidence>
<dbReference type="GO" id="GO:0005634">
    <property type="term" value="C:nucleus"/>
    <property type="evidence" value="ECO:0007669"/>
    <property type="project" value="UniProtKB-SubCell"/>
</dbReference>
<dbReference type="InterPro" id="IPR005172">
    <property type="entry name" value="CRC"/>
</dbReference>
<evidence type="ECO:0000256" key="4">
    <source>
        <dbReference type="SAM" id="MobiDB-lite"/>
    </source>
</evidence>
<dbReference type="GO" id="GO:0006355">
    <property type="term" value="P:regulation of DNA-templated transcription"/>
    <property type="evidence" value="ECO:0007669"/>
    <property type="project" value="TreeGrafter"/>
</dbReference>
<feature type="compositionally biased region" description="Basic residues" evidence="4">
    <location>
        <begin position="280"/>
        <end position="289"/>
    </location>
</feature>
<feature type="compositionally biased region" description="Low complexity" evidence="4">
    <location>
        <begin position="240"/>
        <end position="255"/>
    </location>
</feature>
<keyword evidence="7" id="KW-1185">Reference proteome</keyword>
<dbReference type="OrthoDB" id="6283463at2759"/>
<dbReference type="PANTHER" id="PTHR12446">
    <property type="entry name" value="TESMIN/TSO1-RELATED"/>
    <property type="match status" value="1"/>
</dbReference>
<evidence type="ECO:0000313" key="7">
    <source>
        <dbReference type="Proteomes" id="UP000007264"/>
    </source>
</evidence>
<dbReference type="RefSeq" id="XP_005644569.1">
    <property type="nucleotide sequence ID" value="XM_005644512.1"/>
</dbReference>
<evidence type="ECO:0000256" key="3">
    <source>
        <dbReference type="ARBA" id="ARBA00023242"/>
    </source>
</evidence>
<feature type="compositionally biased region" description="Polar residues" evidence="4">
    <location>
        <begin position="117"/>
        <end position="126"/>
    </location>
</feature>
<dbReference type="eggNOG" id="KOG1171">
    <property type="taxonomic scope" value="Eukaryota"/>
</dbReference>
<dbReference type="GeneID" id="17038017"/>
<feature type="region of interest" description="Disordered" evidence="4">
    <location>
        <begin position="1"/>
        <end position="27"/>
    </location>
</feature>
<dbReference type="AlphaFoldDB" id="I0YNQ6"/>
<sequence>MEEDNSVISAIEPDMRADPQQPVHTSTARGWETKFNAAGSGGRTWQYGQLKSPPDSGCPAAPFNSLQSVAAAATASLTSPALKAVMAAGGRVDHRLQSAAAVAALSAAAAATPVSRRLSSTSSGQGDSVVPPTTPDDETKARCAVASTSEDVVVSMRDQVRQRNPQAFQEKIEKQANGQGSGVSGLHKRGCHCKKSHCKKKYCECFQAGVNCGVHCKCDECHNTVEDGLPPPPRANGKQAAAASATAPAAVTNPADRNKTSPGTPPAPGKETTSLDARRTSSRSVKRKAWTSSAPAASEQPRRLPTPSTDSSASQHRAPSAGVLSPPDMVWPANTLAQAQGHVLGSATSSGAQMLSPPALFDHSSVSRILGRTALEQASQQQLHGSMGGSDIARLLSTSLDGRRDGEGPDCAAQPGPSPQRDEQRKPSAQPLLGQSSSMMLYTGQDPMQTDQASLKRGLWMGQQTGRKKTSHAPRTSQVRKLTDVPRLAAGSRRGAPQRAASLPAPQASIAGAQSALTRSHSSAEDTELLSPSAPSTFGQGQMLRMGAGRTLISPK</sequence>
<dbReference type="Proteomes" id="UP000007264">
    <property type="component" value="Unassembled WGS sequence"/>
</dbReference>
<evidence type="ECO:0000313" key="6">
    <source>
        <dbReference type="EMBL" id="EIE20025.1"/>
    </source>
</evidence>
<dbReference type="EMBL" id="AGSI01000017">
    <property type="protein sequence ID" value="EIE20025.1"/>
    <property type="molecule type" value="Genomic_DNA"/>
</dbReference>
<proteinExistence type="inferred from homology"/>
<keyword evidence="3" id="KW-0539">Nucleus</keyword>
<organism evidence="6 7">
    <name type="scientific">Coccomyxa subellipsoidea (strain C-169)</name>
    <name type="common">Green microalga</name>
    <dbReference type="NCBI Taxonomy" id="574566"/>
    <lineage>
        <taxon>Eukaryota</taxon>
        <taxon>Viridiplantae</taxon>
        <taxon>Chlorophyta</taxon>
        <taxon>core chlorophytes</taxon>
        <taxon>Trebouxiophyceae</taxon>
        <taxon>Trebouxiophyceae incertae sedis</taxon>
        <taxon>Coccomyxaceae</taxon>
        <taxon>Coccomyxa</taxon>
        <taxon>Coccomyxa subellipsoidea</taxon>
    </lineage>
</organism>
<feature type="region of interest" description="Disordered" evidence="4">
    <location>
        <begin position="113"/>
        <end position="143"/>
    </location>
</feature>
<feature type="region of interest" description="Disordered" evidence="4">
    <location>
        <begin position="463"/>
        <end position="556"/>
    </location>
</feature>
<dbReference type="KEGG" id="csl:COCSUDRAFT_58250"/>
<dbReference type="SMART" id="SM01114">
    <property type="entry name" value="CXC"/>
    <property type="match status" value="1"/>
</dbReference>
<name>I0YNQ6_COCSC</name>
<feature type="region of interest" description="Disordered" evidence="4">
    <location>
        <begin position="232"/>
        <end position="329"/>
    </location>
</feature>
<comment type="similarity">
    <text evidence="2">Belongs to the lin-54 family.</text>
</comment>
<dbReference type="PANTHER" id="PTHR12446:SF34">
    <property type="entry name" value="PROTEIN LIN-54 HOMOLOG"/>
    <property type="match status" value="1"/>
</dbReference>
<protein>
    <recommendedName>
        <fullName evidence="5">CRC domain-containing protein</fullName>
    </recommendedName>
</protein>
<dbReference type="InterPro" id="IPR033467">
    <property type="entry name" value="Tesmin/TSO1-like_CXC"/>
</dbReference>
<accession>I0YNQ6</accession>
<dbReference type="STRING" id="574566.I0YNQ6"/>
<feature type="domain" description="CRC" evidence="5">
    <location>
        <begin position="143"/>
        <end position="226"/>
    </location>
</feature>
<reference evidence="6 7" key="1">
    <citation type="journal article" date="2012" name="Genome Biol.">
        <title>The genome of the polar eukaryotic microalga coccomyxa subellipsoidea reveals traits of cold adaptation.</title>
        <authorList>
            <person name="Blanc G."/>
            <person name="Agarkova I."/>
            <person name="Grimwood J."/>
            <person name="Kuo A."/>
            <person name="Brueggeman A."/>
            <person name="Dunigan D."/>
            <person name="Gurnon J."/>
            <person name="Ladunga I."/>
            <person name="Lindquist E."/>
            <person name="Lucas S."/>
            <person name="Pangilinan J."/>
            <person name="Proschold T."/>
            <person name="Salamov A."/>
            <person name="Schmutz J."/>
            <person name="Weeks D."/>
            <person name="Yamada T."/>
            <person name="Claverie J.M."/>
            <person name="Grigoriev I."/>
            <person name="Van Etten J."/>
            <person name="Lomsadze A."/>
            <person name="Borodovsky M."/>
        </authorList>
    </citation>
    <scope>NUCLEOTIDE SEQUENCE [LARGE SCALE GENOMIC DNA]</scope>
    <source>
        <strain evidence="6 7">C-169</strain>
    </source>
</reference>
<dbReference type="InterPro" id="IPR028307">
    <property type="entry name" value="Lin-54_fam"/>
</dbReference>
<dbReference type="PROSITE" id="PS51634">
    <property type="entry name" value="CRC"/>
    <property type="match status" value="1"/>
</dbReference>
<feature type="compositionally biased region" description="Polar residues" evidence="4">
    <location>
        <begin position="306"/>
        <end position="317"/>
    </location>
</feature>
<evidence type="ECO:0000256" key="1">
    <source>
        <dbReference type="ARBA" id="ARBA00004123"/>
    </source>
</evidence>
<dbReference type="Pfam" id="PF03638">
    <property type="entry name" value="TCR"/>
    <property type="match status" value="1"/>
</dbReference>
<comment type="caution">
    <text evidence="6">The sequence shown here is derived from an EMBL/GenBank/DDBJ whole genome shotgun (WGS) entry which is preliminary data.</text>
</comment>